<evidence type="ECO:0008006" key="5">
    <source>
        <dbReference type="Google" id="ProtNLM"/>
    </source>
</evidence>
<dbReference type="Proteomes" id="UP000001514">
    <property type="component" value="Unassembled WGS sequence"/>
</dbReference>
<dbReference type="InterPro" id="IPR046960">
    <property type="entry name" value="PPR_At4g14850-like_plant"/>
</dbReference>
<evidence type="ECO:0000256" key="1">
    <source>
        <dbReference type="ARBA" id="ARBA00022737"/>
    </source>
</evidence>
<keyword evidence="1" id="KW-0677">Repeat</keyword>
<accession>D8RUD6</accession>
<dbReference type="eggNOG" id="KOG4197">
    <property type="taxonomic scope" value="Eukaryota"/>
</dbReference>
<organism evidence="4">
    <name type="scientific">Selaginella moellendorffii</name>
    <name type="common">Spikemoss</name>
    <dbReference type="NCBI Taxonomy" id="88036"/>
    <lineage>
        <taxon>Eukaryota</taxon>
        <taxon>Viridiplantae</taxon>
        <taxon>Streptophyta</taxon>
        <taxon>Embryophyta</taxon>
        <taxon>Tracheophyta</taxon>
        <taxon>Lycopodiopsida</taxon>
        <taxon>Selaginellales</taxon>
        <taxon>Selaginellaceae</taxon>
        <taxon>Selaginella</taxon>
    </lineage>
</organism>
<keyword evidence="4" id="KW-1185">Reference proteome</keyword>
<dbReference type="HOGENOM" id="CLU_002706_0_0_1"/>
<dbReference type="Gene3D" id="1.25.40.10">
    <property type="entry name" value="Tetratricopeptide repeat domain"/>
    <property type="match status" value="2"/>
</dbReference>
<reference evidence="3 4" key="1">
    <citation type="journal article" date="2011" name="Science">
        <title>The Selaginella genome identifies genetic changes associated with the evolution of vascular plants.</title>
        <authorList>
            <person name="Banks J.A."/>
            <person name="Nishiyama T."/>
            <person name="Hasebe M."/>
            <person name="Bowman J.L."/>
            <person name="Gribskov M."/>
            <person name="dePamphilis C."/>
            <person name="Albert V.A."/>
            <person name="Aono N."/>
            <person name="Aoyama T."/>
            <person name="Ambrose B.A."/>
            <person name="Ashton N.W."/>
            <person name="Axtell M.J."/>
            <person name="Barker E."/>
            <person name="Barker M.S."/>
            <person name="Bennetzen J.L."/>
            <person name="Bonawitz N.D."/>
            <person name="Chapple C."/>
            <person name="Cheng C."/>
            <person name="Correa L.G."/>
            <person name="Dacre M."/>
            <person name="DeBarry J."/>
            <person name="Dreyer I."/>
            <person name="Elias M."/>
            <person name="Engstrom E.M."/>
            <person name="Estelle M."/>
            <person name="Feng L."/>
            <person name="Finet C."/>
            <person name="Floyd S.K."/>
            <person name="Frommer W.B."/>
            <person name="Fujita T."/>
            <person name="Gramzow L."/>
            <person name="Gutensohn M."/>
            <person name="Harholt J."/>
            <person name="Hattori M."/>
            <person name="Heyl A."/>
            <person name="Hirai T."/>
            <person name="Hiwatashi Y."/>
            <person name="Ishikawa M."/>
            <person name="Iwata M."/>
            <person name="Karol K.G."/>
            <person name="Koehler B."/>
            <person name="Kolukisaoglu U."/>
            <person name="Kubo M."/>
            <person name="Kurata T."/>
            <person name="Lalonde S."/>
            <person name="Li K."/>
            <person name="Li Y."/>
            <person name="Litt A."/>
            <person name="Lyons E."/>
            <person name="Manning G."/>
            <person name="Maruyama T."/>
            <person name="Michael T.P."/>
            <person name="Mikami K."/>
            <person name="Miyazaki S."/>
            <person name="Morinaga S."/>
            <person name="Murata T."/>
            <person name="Mueller-Roeber B."/>
            <person name="Nelson D.R."/>
            <person name="Obara M."/>
            <person name="Oguri Y."/>
            <person name="Olmstead R.G."/>
            <person name="Onodera N."/>
            <person name="Petersen B.L."/>
            <person name="Pils B."/>
            <person name="Prigge M."/>
            <person name="Rensing S.A."/>
            <person name="Riano-Pachon D.M."/>
            <person name="Roberts A.W."/>
            <person name="Sato Y."/>
            <person name="Scheller H.V."/>
            <person name="Schulz B."/>
            <person name="Schulz C."/>
            <person name="Shakirov E.V."/>
            <person name="Shibagaki N."/>
            <person name="Shinohara N."/>
            <person name="Shippen D.E."/>
            <person name="Soerensen I."/>
            <person name="Sotooka R."/>
            <person name="Sugimoto N."/>
            <person name="Sugita M."/>
            <person name="Sumikawa N."/>
            <person name="Tanurdzic M."/>
            <person name="Theissen G."/>
            <person name="Ulvskov P."/>
            <person name="Wakazuki S."/>
            <person name="Weng J.K."/>
            <person name="Willats W.W."/>
            <person name="Wipf D."/>
            <person name="Wolf P.G."/>
            <person name="Yang L."/>
            <person name="Zimmer A.D."/>
            <person name="Zhu Q."/>
            <person name="Mitros T."/>
            <person name="Hellsten U."/>
            <person name="Loque D."/>
            <person name="Otillar R."/>
            <person name="Salamov A."/>
            <person name="Schmutz J."/>
            <person name="Shapiro H."/>
            <person name="Lindquist E."/>
            <person name="Lucas S."/>
            <person name="Rokhsar D."/>
            <person name="Grigoriev I.V."/>
        </authorList>
    </citation>
    <scope>NUCLEOTIDE SEQUENCE [LARGE SCALE GENOMIC DNA]</scope>
</reference>
<feature type="repeat" description="PPR" evidence="2">
    <location>
        <begin position="36"/>
        <end position="70"/>
    </location>
</feature>
<dbReference type="NCBIfam" id="TIGR00756">
    <property type="entry name" value="PPR"/>
    <property type="match status" value="4"/>
</dbReference>
<dbReference type="InterPro" id="IPR011990">
    <property type="entry name" value="TPR-like_helical_dom_sf"/>
</dbReference>
<dbReference type="PANTHER" id="PTHR47926:SF533">
    <property type="entry name" value="DYW DOMAIN-CONTAINING PROTEIN"/>
    <property type="match status" value="1"/>
</dbReference>
<dbReference type="GO" id="GO:0048731">
    <property type="term" value="P:system development"/>
    <property type="evidence" value="ECO:0007669"/>
    <property type="project" value="UniProtKB-ARBA"/>
</dbReference>
<feature type="repeat" description="PPR" evidence="2">
    <location>
        <begin position="5"/>
        <end position="35"/>
    </location>
</feature>
<sequence>MPYKDVVAWNAMLQAFADNGDLQSAQTIFHQIDRPDPASWSAMIAAYAQHGHLDDARRVFDSIPARLLRRSVVPWNAMLAAIAQLGTAAAAAEALFQRMPQSSVGSWSAVIQACAQNGQGEAALDFFRRMEQRGVEADALAIMGVLAACSHVGSVEEAWYYFTSMEIDRGILPKLEHYHSMVDALGRSGRMREAEELIHTMPFLPTSISWTTLLGACKIHKNVELAELAAENARRLQPQNIASYVLLSNLITA</sequence>
<proteinExistence type="predicted"/>
<dbReference type="OMA" id="WSAVIQA"/>
<dbReference type="PANTHER" id="PTHR47926">
    <property type="entry name" value="PENTATRICOPEPTIDE REPEAT-CONTAINING PROTEIN"/>
    <property type="match status" value="1"/>
</dbReference>
<name>D8RUD6_SELML</name>
<dbReference type="EMBL" id="GL377590">
    <property type="protein sequence ID" value="EFJ24189.1"/>
    <property type="molecule type" value="Genomic_DNA"/>
</dbReference>
<feature type="repeat" description="PPR" evidence="2">
    <location>
        <begin position="103"/>
        <end position="137"/>
    </location>
</feature>
<dbReference type="KEGG" id="smo:SELMODRAFT_101588"/>
<protein>
    <recommendedName>
        <fullName evidence="5">Pentacotripeptide-repeat region of PRORP domain-containing protein</fullName>
    </recommendedName>
</protein>
<dbReference type="GO" id="GO:0009451">
    <property type="term" value="P:RNA modification"/>
    <property type="evidence" value="ECO:0007669"/>
    <property type="project" value="InterPro"/>
</dbReference>
<gene>
    <name evidence="3" type="ORF">SELMODRAFT_101588</name>
</gene>
<evidence type="ECO:0000256" key="2">
    <source>
        <dbReference type="PROSITE-ProRule" id="PRU00708"/>
    </source>
</evidence>
<dbReference type="Pfam" id="PF01535">
    <property type="entry name" value="PPR"/>
    <property type="match status" value="4"/>
</dbReference>
<dbReference type="InParanoid" id="D8RUD6"/>
<evidence type="ECO:0000313" key="3">
    <source>
        <dbReference type="EMBL" id="EFJ24189.1"/>
    </source>
</evidence>
<evidence type="ECO:0000313" key="4">
    <source>
        <dbReference type="Proteomes" id="UP000001514"/>
    </source>
</evidence>
<dbReference type="InterPro" id="IPR002885">
    <property type="entry name" value="PPR_rpt"/>
</dbReference>
<dbReference type="Gramene" id="EFJ24189">
    <property type="protein sequence ID" value="EFJ24189"/>
    <property type="gene ID" value="SELMODRAFT_101588"/>
</dbReference>
<dbReference type="AlphaFoldDB" id="D8RUD6"/>
<dbReference type="GO" id="GO:0003723">
    <property type="term" value="F:RNA binding"/>
    <property type="evidence" value="ECO:0007669"/>
    <property type="project" value="InterPro"/>
</dbReference>
<dbReference type="FunFam" id="1.25.40.10:FF:000158">
    <property type="entry name" value="pentatricopeptide repeat-containing protein At2g33680"/>
    <property type="match status" value="1"/>
</dbReference>
<dbReference type="PROSITE" id="PS51375">
    <property type="entry name" value="PPR"/>
    <property type="match status" value="3"/>
</dbReference>